<name>A0A9W7ZZK7_9FUNG</name>
<accession>A0A9W7ZZK7</accession>
<evidence type="ECO:0000313" key="3">
    <source>
        <dbReference type="Proteomes" id="UP001150538"/>
    </source>
</evidence>
<proteinExistence type="predicted"/>
<feature type="domain" description="SCP" evidence="1">
    <location>
        <begin position="86"/>
        <end position="185"/>
    </location>
</feature>
<dbReference type="CDD" id="cd05379">
    <property type="entry name" value="CAP_bacterial"/>
    <property type="match status" value="1"/>
</dbReference>
<dbReference type="EMBL" id="JANBPU010000120">
    <property type="protein sequence ID" value="KAJ1915998.1"/>
    <property type="molecule type" value="Genomic_DNA"/>
</dbReference>
<dbReference type="InterPro" id="IPR014044">
    <property type="entry name" value="CAP_dom"/>
</dbReference>
<sequence length="283" mass="31225">MFLHICQTGKSPRFPGCKCLFAGVLALFVLLSNVLGNVYAVAHSVKSDIKQSKRLVDARLPIGIRSKCSVGKNQNDDSVDRQLLCLVNVCRANCGKDPLLFNDFLKKSATNHNNLMVKFDKMSHHLPGELGLLERAMAVGYPKAPIGENVAKGFNNTQSVMKGWIDSKPHFDGLNGDYTHVGFASRDMFWTQNFGKLPGNHNKGKAYKDNCTQFQDQDGFDIYDIATQCANKCGVTYAVVPPNQLTLPKKNNYNANPIATTSISKQEHVQTTTIKTITITITV</sequence>
<dbReference type="AlphaFoldDB" id="A0A9W7ZZK7"/>
<organism evidence="2 3">
    <name type="scientific">Mycoemilia scoparia</name>
    <dbReference type="NCBI Taxonomy" id="417184"/>
    <lineage>
        <taxon>Eukaryota</taxon>
        <taxon>Fungi</taxon>
        <taxon>Fungi incertae sedis</taxon>
        <taxon>Zoopagomycota</taxon>
        <taxon>Kickxellomycotina</taxon>
        <taxon>Kickxellomycetes</taxon>
        <taxon>Kickxellales</taxon>
        <taxon>Kickxellaceae</taxon>
        <taxon>Mycoemilia</taxon>
    </lineage>
</organism>
<dbReference type="InterPro" id="IPR035940">
    <property type="entry name" value="CAP_sf"/>
</dbReference>
<dbReference type="Gene3D" id="3.40.33.10">
    <property type="entry name" value="CAP"/>
    <property type="match status" value="1"/>
</dbReference>
<dbReference type="OrthoDB" id="568194at2759"/>
<dbReference type="PANTHER" id="PTHR31157">
    <property type="entry name" value="SCP DOMAIN-CONTAINING PROTEIN"/>
    <property type="match status" value="1"/>
</dbReference>
<keyword evidence="3" id="KW-1185">Reference proteome</keyword>
<dbReference type="SUPFAM" id="SSF55797">
    <property type="entry name" value="PR-1-like"/>
    <property type="match status" value="1"/>
</dbReference>
<comment type="caution">
    <text evidence="2">The sequence shown here is derived from an EMBL/GenBank/DDBJ whole genome shotgun (WGS) entry which is preliminary data.</text>
</comment>
<dbReference type="PANTHER" id="PTHR31157:SF1">
    <property type="entry name" value="SCP DOMAIN-CONTAINING PROTEIN"/>
    <property type="match status" value="1"/>
</dbReference>
<evidence type="ECO:0000259" key="1">
    <source>
        <dbReference type="Pfam" id="PF00188"/>
    </source>
</evidence>
<evidence type="ECO:0000313" key="2">
    <source>
        <dbReference type="EMBL" id="KAJ1915998.1"/>
    </source>
</evidence>
<dbReference type="Pfam" id="PF00188">
    <property type="entry name" value="CAP"/>
    <property type="match status" value="1"/>
</dbReference>
<dbReference type="Proteomes" id="UP001150538">
    <property type="component" value="Unassembled WGS sequence"/>
</dbReference>
<gene>
    <name evidence="2" type="ORF">H4219_004020</name>
</gene>
<protein>
    <recommendedName>
        <fullName evidence="1">SCP domain-containing protein</fullName>
    </recommendedName>
</protein>
<reference evidence="2" key="1">
    <citation type="submission" date="2022-07" db="EMBL/GenBank/DDBJ databases">
        <title>Phylogenomic reconstructions and comparative analyses of Kickxellomycotina fungi.</title>
        <authorList>
            <person name="Reynolds N.K."/>
            <person name="Stajich J.E."/>
            <person name="Barry K."/>
            <person name="Grigoriev I.V."/>
            <person name="Crous P."/>
            <person name="Smith M.E."/>
        </authorList>
    </citation>
    <scope>NUCLEOTIDE SEQUENCE</scope>
    <source>
        <strain evidence="2">NBRC 100468</strain>
    </source>
</reference>